<dbReference type="SUPFAM" id="SSF63829">
    <property type="entry name" value="Calcium-dependent phosphotriesterase"/>
    <property type="match status" value="1"/>
</dbReference>
<evidence type="ECO:0000313" key="2">
    <source>
        <dbReference type="EMBL" id="AKU18982.1"/>
    </source>
</evidence>
<feature type="signal peptide" evidence="1">
    <location>
        <begin position="1"/>
        <end position="28"/>
    </location>
</feature>
<organism evidence="2 3">
    <name type="scientific">Luteipulveratus mongoliensis</name>
    <dbReference type="NCBI Taxonomy" id="571913"/>
    <lineage>
        <taxon>Bacteria</taxon>
        <taxon>Bacillati</taxon>
        <taxon>Actinomycetota</taxon>
        <taxon>Actinomycetes</taxon>
        <taxon>Micrococcales</taxon>
        <taxon>Dermacoccaceae</taxon>
        <taxon>Luteipulveratus</taxon>
    </lineage>
</organism>
<evidence type="ECO:0000313" key="3">
    <source>
        <dbReference type="Proteomes" id="UP000066480"/>
    </source>
</evidence>
<protein>
    <recommendedName>
        <fullName evidence="4">ScyD/ScyE family protein</fullName>
    </recommendedName>
</protein>
<evidence type="ECO:0000256" key="1">
    <source>
        <dbReference type="SAM" id="SignalP"/>
    </source>
</evidence>
<dbReference type="RefSeq" id="WP_157063424.1">
    <property type="nucleotide sequence ID" value="NZ_CP011112.1"/>
</dbReference>
<dbReference type="EMBL" id="CP011112">
    <property type="protein sequence ID" value="AKU18982.1"/>
    <property type="molecule type" value="Genomic_DNA"/>
</dbReference>
<dbReference type="InterPro" id="IPR011042">
    <property type="entry name" value="6-blade_b-propeller_TolB-like"/>
</dbReference>
<accession>A0A0K1JQH7</accession>
<dbReference type="Proteomes" id="UP000066480">
    <property type="component" value="Chromosome"/>
</dbReference>
<dbReference type="KEGG" id="lmoi:VV02_15755"/>
<dbReference type="InterPro" id="IPR048031">
    <property type="entry name" value="ScyD/ScyE-like"/>
</dbReference>
<gene>
    <name evidence="2" type="ORF">VV02_15755</name>
</gene>
<dbReference type="NCBIfam" id="NF033206">
    <property type="entry name" value="ScyE_fam"/>
    <property type="match status" value="1"/>
</dbReference>
<evidence type="ECO:0008006" key="4">
    <source>
        <dbReference type="Google" id="ProtNLM"/>
    </source>
</evidence>
<dbReference type="PATRIC" id="fig|571913.6.peg.3198"/>
<dbReference type="Gene3D" id="2.120.10.30">
    <property type="entry name" value="TolB, C-terminal domain"/>
    <property type="match status" value="1"/>
</dbReference>
<proteinExistence type="predicted"/>
<dbReference type="PANTHER" id="PTHR40274:SF4">
    <property type="entry name" value="BLL1406 PROTEIN"/>
    <property type="match status" value="1"/>
</dbReference>
<feature type="chain" id="PRO_5005462307" description="ScyD/ScyE family protein" evidence="1">
    <location>
        <begin position="29"/>
        <end position="370"/>
    </location>
</feature>
<dbReference type="AlphaFoldDB" id="A0A0K1JQH7"/>
<dbReference type="InterPro" id="IPR051344">
    <property type="entry name" value="Vgb"/>
</dbReference>
<reference evidence="2 3" key="1">
    <citation type="submission" date="2015-03" db="EMBL/GenBank/DDBJ databases">
        <title>Luteipulveratus halotolerans sp. nov., a novel actinobacterium (Dermacoccaceae) from Sarawak, Malaysia.</title>
        <authorList>
            <person name="Juboi H."/>
            <person name="Basik A."/>
            <person name="Shamsul S.S."/>
            <person name="Arnold P."/>
            <person name="Schmitt E.K."/>
            <person name="Sanglier J.-J."/>
            <person name="Yeo T."/>
        </authorList>
    </citation>
    <scope>NUCLEOTIDE SEQUENCE [LARGE SCALE GENOMIC DNA]</scope>
    <source>
        <strain evidence="2 3">MN07-A0370</strain>
    </source>
</reference>
<name>A0A0K1JQH7_9MICO</name>
<dbReference type="OrthoDB" id="928769at2"/>
<keyword evidence="1" id="KW-0732">Signal</keyword>
<sequence>MRPVRTTVTGLALASALVATMGAPSAEARSRPKPPPKPVTVASGLLTPLSLAVDSHGTVYTTQNFAGQLLRLGPHGARTTLYTSAGGAEVGGVSVRGSSQVFAVTGATQTVKQRDKWGHVSTLADVGAYEARKNPDGRTHYGIRGLAPSCAAQFPEQVPASYTGIVESHPYATATWGSTTYVADAAGNSVLSIDGRGHVRTVAVLPTRPSVITAEAAAGAGIPTCAVGKTYHFEGVPTDVEVGPGGWLYVTSLPGGPEDASLGARGAVYKINPRTGHVVQIGKNLLGATNLAVTPRGDVYVTELFGNRITLIAKGSHTNRTFLNTVLPGAVEWTPKAVYATTGVLIGADPENPAPPGGAVIKVPTWPHWH</sequence>
<keyword evidence="3" id="KW-1185">Reference proteome</keyword>
<dbReference type="STRING" id="571913.VV02_15755"/>
<dbReference type="PANTHER" id="PTHR40274">
    <property type="entry name" value="VIRGINIAMYCIN B LYASE"/>
    <property type="match status" value="1"/>
</dbReference>